<keyword evidence="2" id="KW-1185">Reference proteome</keyword>
<sequence length="69" mass="8003">MMKIIDLNLDDYIWFIEPGTSISYPATVTNLVYNDDKPYAEVLVGQHEVRIDDSYDIAIGERKNAKHTW</sequence>
<dbReference type="EMBL" id="CP064056">
    <property type="protein sequence ID" value="QPM74614.1"/>
    <property type="molecule type" value="Genomic_DNA"/>
</dbReference>
<reference evidence="1 2" key="1">
    <citation type="submission" date="2020-10" db="EMBL/GenBank/DDBJ databases">
        <title>Closed genome sequences of Staphylococcus lloydii sp. nov. and Staphylococcus durrellii sp. nov. Isolated from Captive Fruit Bats (Pteropus livingstonii).</title>
        <authorList>
            <person name="Fountain K."/>
        </authorList>
    </citation>
    <scope>NUCLEOTIDE SEQUENCE [LARGE SCALE GENOMIC DNA]</scope>
    <source>
        <strain evidence="1 2">23_2_7_LY</strain>
    </source>
</reference>
<organism evidence="1 2">
    <name type="scientific">Staphylococcus lloydii</name>
    <dbReference type="NCBI Taxonomy" id="2781774"/>
    <lineage>
        <taxon>Bacteria</taxon>
        <taxon>Bacillati</taxon>
        <taxon>Bacillota</taxon>
        <taxon>Bacilli</taxon>
        <taxon>Bacillales</taxon>
        <taxon>Staphylococcaceae</taxon>
        <taxon>Staphylococcus</taxon>
    </lineage>
</organism>
<dbReference type="AlphaFoldDB" id="A0A7T1AYT8"/>
<protein>
    <submittedName>
        <fullName evidence="1">Uncharacterized protein</fullName>
    </submittedName>
</protein>
<proteinExistence type="predicted"/>
<gene>
    <name evidence="1" type="ORF">ISP08_09725</name>
</gene>
<dbReference type="Proteomes" id="UP000594455">
    <property type="component" value="Chromosome"/>
</dbReference>
<dbReference type="RefSeq" id="WP_195718499.1">
    <property type="nucleotide sequence ID" value="NZ_CP064056.1"/>
</dbReference>
<evidence type="ECO:0000313" key="2">
    <source>
        <dbReference type="Proteomes" id="UP000594455"/>
    </source>
</evidence>
<accession>A0A7T1AYT8</accession>
<name>A0A7T1AYT8_9STAP</name>
<evidence type="ECO:0000313" key="1">
    <source>
        <dbReference type="EMBL" id="QPM74614.1"/>
    </source>
</evidence>
<dbReference type="KEGG" id="sllo:ISP08_09725"/>